<sequence length="1361" mass="156194">MANKLPIDRKKFREEINARLKELHNPKLAIAFAARMAAIALPMLAHRTEEKGFLWYWREEEREKHLLAVLRAVQTAWADSLIPDIITRANAVVDAYAAAADAAAADAADAAYAAYAADAAAYAADAAAADDDALMDIIWRELDSLSRDSETSVYLNHPYAPPPLSPLQEQFLARLRQLPSFEYWADWLQDRYAGRPWDPEILKKSIGLPEEIENRGPRAVNRYLKELAAGELEAGIKRVRAIFIGNGDAGKTSLIRALNGLEVKEGGTDMTCGIDISEWQVTGTDLKAHFWDFGGQVIAHATHQFFLRARCVYVLVINARSTDSNPNRQAEYWLEFVRAYGGDAPVLLVGNKCDLGLVPLDVNRLKESYPNIVPTLHALSATRYCEEFADEFSWFKKAFIAELAKAGESQPYFSAKRFAVIEALRQESRRDPFLSKRVFDELCQQQGIETGEREEFLQLLDQLGEIIYFPELYALHGFSDFLLNPRWLTYGIYQLLYSDLLKRQQGELHWGDVRELLKDKKIRDERGNILTYPGGKLDFLIRAMVEFKLCYPAPDAPDRKWIVPDLLPSDQPKKIDFDDREALRFDFRFETLLPRHVLNTFMVEHYRDIRGNQAWQHGVCLASHTWQSTEALVRANYQKRVLSLAVNGPHADRYFSGLYESILKILERMPRLKYVKLFYLSEAARIGDGGLAPPSVADEGGSAYADCDDLLAASAAGERSFVCKFGSYDLNKVLRSIPRGRAEIEGIELVPPSKSIQERAARSSWRGKLGHILGDLDDPSPSIDDEVPQKRRLSTNFDTTNRTFRELMGNGLLYRVPPFQRDYAWTSEEWDDLWQDISPENGGEDRTPHYLGYLVLQSMDNKRFHIIDGQQRLTTISIIILAALDLIKGMVKRGVDAERNRKRLDSLQNSYIGYMDPVSLASIPKLELNRHNDDFYRNYLAALDRIPQRGLNASERRLRDAFEWFKERIGEEFGSEDGEKLAKFVDTLVDKPFFTVITVTDELNAFTVFETLNARGVRLSATDLLKNYLLSIISGDASSKEKVRRTETLEDRWERLMVLLGSESFPDFLRVYWNSRHKLVRKTQLFKTIRQRVTGRKAVFELLEDLDKYAEHYTRLLDPFDEIWDSKERESLEALSLFEIRQPLTLLIACYEYCKRSDFSRILRDIVIISFRYNVIGSLPPQDQERIYSEVAQKISKGSYTKYRDIIGALRHIYPDDKKFKTDFGEKKLCTTNSRNRRLARYLFLALEKNSSGLDLKPESATIEHILPENPSKNWATAIPESKQARMLYRLGNMAPLEGNENRKLGNDDYETKRKSYENSSFKITRTIAEDYDVWNEEKITARQQKLAKIAASVWRIEFDN</sequence>
<dbReference type="InterPro" id="IPR004919">
    <property type="entry name" value="GmrSD_N"/>
</dbReference>
<dbReference type="InterPro" id="IPR036388">
    <property type="entry name" value="WH-like_DNA-bd_sf"/>
</dbReference>
<evidence type="ECO:0000256" key="6">
    <source>
        <dbReference type="ARBA" id="ARBA00022840"/>
    </source>
</evidence>
<dbReference type="PROSITE" id="PS51424">
    <property type="entry name" value="ROC"/>
    <property type="match status" value="1"/>
</dbReference>
<dbReference type="EC" id="2.7.11.1" evidence="1"/>
<comment type="catalytic activity">
    <reaction evidence="8">
        <text>L-threonyl-[protein] + ATP = O-phospho-L-threonyl-[protein] + ADP + H(+)</text>
        <dbReference type="Rhea" id="RHEA:46608"/>
        <dbReference type="Rhea" id="RHEA-COMP:11060"/>
        <dbReference type="Rhea" id="RHEA-COMP:11605"/>
        <dbReference type="ChEBI" id="CHEBI:15378"/>
        <dbReference type="ChEBI" id="CHEBI:30013"/>
        <dbReference type="ChEBI" id="CHEBI:30616"/>
        <dbReference type="ChEBI" id="CHEBI:61977"/>
        <dbReference type="ChEBI" id="CHEBI:456216"/>
        <dbReference type="EC" id="2.7.11.1"/>
    </reaction>
</comment>
<comment type="catalytic activity">
    <reaction evidence="9">
        <text>L-seryl-[protein] + ATP = O-phospho-L-seryl-[protein] + ADP + H(+)</text>
        <dbReference type="Rhea" id="RHEA:17989"/>
        <dbReference type="Rhea" id="RHEA-COMP:9863"/>
        <dbReference type="Rhea" id="RHEA-COMP:11604"/>
        <dbReference type="ChEBI" id="CHEBI:15378"/>
        <dbReference type="ChEBI" id="CHEBI:29999"/>
        <dbReference type="ChEBI" id="CHEBI:30616"/>
        <dbReference type="ChEBI" id="CHEBI:83421"/>
        <dbReference type="ChEBI" id="CHEBI:456216"/>
        <dbReference type="EC" id="2.7.11.1"/>
    </reaction>
</comment>
<accession>A0A450ZTZ7</accession>
<evidence type="ECO:0000256" key="5">
    <source>
        <dbReference type="ARBA" id="ARBA00022777"/>
    </source>
</evidence>
<dbReference type="GO" id="GO:0016301">
    <property type="term" value="F:kinase activity"/>
    <property type="evidence" value="ECO:0007669"/>
    <property type="project" value="UniProtKB-KW"/>
</dbReference>
<dbReference type="PANTHER" id="PTHR35149">
    <property type="entry name" value="SLL5132 PROTEIN"/>
    <property type="match status" value="1"/>
</dbReference>
<evidence type="ECO:0000259" key="10">
    <source>
        <dbReference type="PROSITE" id="PS51424"/>
    </source>
</evidence>
<keyword evidence="6" id="KW-0067">ATP-binding</keyword>
<feature type="domain" description="Roc" evidence="10">
    <location>
        <begin position="232"/>
        <end position="427"/>
    </location>
</feature>
<dbReference type="EMBL" id="CAADFY010000109">
    <property type="protein sequence ID" value="VFK57233.1"/>
    <property type="molecule type" value="Genomic_DNA"/>
</dbReference>
<dbReference type="Pfam" id="PF03235">
    <property type="entry name" value="GmrSD_N"/>
    <property type="match status" value="1"/>
</dbReference>
<name>A0A450ZTZ7_9GAMM</name>
<dbReference type="PRINTS" id="PR00449">
    <property type="entry name" value="RASTRNSFRMNG"/>
</dbReference>
<reference evidence="11" key="1">
    <citation type="submission" date="2019-02" db="EMBL/GenBank/DDBJ databases">
        <authorList>
            <person name="Gruber-Vodicka R. H."/>
            <person name="Seah K. B. B."/>
        </authorList>
    </citation>
    <scope>NUCLEOTIDE SEQUENCE</scope>
    <source>
        <strain evidence="11">BECK_BY3</strain>
    </source>
</reference>
<dbReference type="Gene3D" id="1.10.10.2200">
    <property type="match status" value="1"/>
</dbReference>
<dbReference type="Pfam" id="PF07510">
    <property type="entry name" value="GmrSD_C"/>
    <property type="match status" value="1"/>
</dbReference>
<dbReference type="InterPro" id="IPR057263">
    <property type="entry name" value="COR-B"/>
</dbReference>
<evidence type="ECO:0000256" key="1">
    <source>
        <dbReference type="ARBA" id="ARBA00012513"/>
    </source>
</evidence>
<dbReference type="InterPro" id="IPR032171">
    <property type="entry name" value="COR-A"/>
</dbReference>
<dbReference type="InterPro" id="IPR020859">
    <property type="entry name" value="ROC"/>
</dbReference>
<organism evidence="11">
    <name type="scientific">Candidatus Kentrum sp. TUN</name>
    <dbReference type="NCBI Taxonomy" id="2126343"/>
    <lineage>
        <taxon>Bacteria</taxon>
        <taxon>Pseudomonadati</taxon>
        <taxon>Pseudomonadota</taxon>
        <taxon>Gammaproteobacteria</taxon>
        <taxon>Candidatus Kentrum</taxon>
    </lineage>
</organism>
<keyword evidence="3" id="KW-0677">Repeat</keyword>
<evidence type="ECO:0000256" key="3">
    <source>
        <dbReference type="ARBA" id="ARBA00022737"/>
    </source>
</evidence>
<dbReference type="InterPro" id="IPR027417">
    <property type="entry name" value="P-loop_NTPase"/>
</dbReference>
<evidence type="ECO:0000256" key="9">
    <source>
        <dbReference type="ARBA" id="ARBA00048679"/>
    </source>
</evidence>
<evidence type="ECO:0000256" key="8">
    <source>
        <dbReference type="ARBA" id="ARBA00047899"/>
    </source>
</evidence>
<keyword evidence="2" id="KW-0808">Transferase</keyword>
<dbReference type="GO" id="GO:0005524">
    <property type="term" value="F:ATP binding"/>
    <property type="evidence" value="ECO:0007669"/>
    <property type="project" value="UniProtKB-KW"/>
</dbReference>
<dbReference type="Pfam" id="PF25497">
    <property type="entry name" value="COR-B"/>
    <property type="match status" value="1"/>
</dbReference>
<dbReference type="Pfam" id="PF08477">
    <property type="entry name" value="Roc"/>
    <property type="match status" value="1"/>
</dbReference>
<dbReference type="SUPFAM" id="SSF52540">
    <property type="entry name" value="P-loop containing nucleoside triphosphate hydrolases"/>
    <property type="match status" value="1"/>
</dbReference>
<keyword evidence="4" id="KW-0547">Nucleotide-binding</keyword>
<dbReference type="Gene3D" id="3.40.50.300">
    <property type="entry name" value="P-loop containing nucleotide triphosphate hydrolases"/>
    <property type="match status" value="1"/>
</dbReference>
<evidence type="ECO:0000256" key="4">
    <source>
        <dbReference type="ARBA" id="ARBA00022741"/>
    </source>
</evidence>
<proteinExistence type="predicted"/>
<protein>
    <recommendedName>
        <fullName evidence="1">non-specific serine/threonine protein kinase</fullName>
        <ecNumber evidence="1">2.7.11.1</ecNumber>
    </recommendedName>
</protein>
<evidence type="ECO:0000256" key="2">
    <source>
        <dbReference type="ARBA" id="ARBA00022679"/>
    </source>
</evidence>
<evidence type="ECO:0000313" key="11">
    <source>
        <dbReference type="EMBL" id="VFK57233.1"/>
    </source>
</evidence>
<gene>
    <name evidence="11" type="ORF">BECKTUN1418F_GA0071002_11091</name>
</gene>
<evidence type="ECO:0000256" key="7">
    <source>
        <dbReference type="ARBA" id="ARBA00023134"/>
    </source>
</evidence>
<dbReference type="InterPro" id="IPR011089">
    <property type="entry name" value="GmrSD_C"/>
</dbReference>
<dbReference type="PANTHER" id="PTHR35149:SF2">
    <property type="entry name" value="DUF262 DOMAIN-CONTAINING PROTEIN"/>
    <property type="match status" value="1"/>
</dbReference>
<keyword evidence="5" id="KW-0418">Kinase</keyword>
<dbReference type="Gene3D" id="3.30.310.200">
    <property type="match status" value="1"/>
</dbReference>
<keyword evidence="7" id="KW-0342">GTP-binding</keyword>
<dbReference type="Gene3D" id="1.10.10.10">
    <property type="entry name" value="Winged helix-like DNA-binding domain superfamily/Winged helix DNA-binding domain"/>
    <property type="match status" value="1"/>
</dbReference>
<dbReference type="Pfam" id="PF16095">
    <property type="entry name" value="COR-A"/>
    <property type="match status" value="1"/>
</dbReference>